<sequence>MPFKNECLEHSYLINFKSWKNLNCIYSSTTITHGIPLALCPMVPLNQICKLYDM</sequence>
<protein>
    <submittedName>
        <fullName evidence="1">Uncharacterized protein</fullName>
    </submittedName>
</protein>
<proteinExistence type="predicted"/>
<reference evidence="1" key="2">
    <citation type="journal article" date="2015" name="Fish Shellfish Immunol.">
        <title>Early steps in the European eel (Anguilla anguilla)-Vibrio vulnificus interaction in the gills: Role of the RtxA13 toxin.</title>
        <authorList>
            <person name="Callol A."/>
            <person name="Pajuelo D."/>
            <person name="Ebbesson L."/>
            <person name="Teles M."/>
            <person name="MacKenzie S."/>
            <person name="Amaro C."/>
        </authorList>
    </citation>
    <scope>NUCLEOTIDE SEQUENCE</scope>
</reference>
<evidence type="ECO:0000313" key="1">
    <source>
        <dbReference type="EMBL" id="JAH34946.1"/>
    </source>
</evidence>
<name>A0A0E9S0X7_ANGAN</name>
<dbReference type="AlphaFoldDB" id="A0A0E9S0X7"/>
<accession>A0A0E9S0X7</accession>
<reference evidence="1" key="1">
    <citation type="submission" date="2014-11" db="EMBL/GenBank/DDBJ databases">
        <authorList>
            <person name="Amaro Gonzalez C."/>
        </authorList>
    </citation>
    <scope>NUCLEOTIDE SEQUENCE</scope>
</reference>
<organism evidence="1">
    <name type="scientific">Anguilla anguilla</name>
    <name type="common">European freshwater eel</name>
    <name type="synonym">Muraena anguilla</name>
    <dbReference type="NCBI Taxonomy" id="7936"/>
    <lineage>
        <taxon>Eukaryota</taxon>
        <taxon>Metazoa</taxon>
        <taxon>Chordata</taxon>
        <taxon>Craniata</taxon>
        <taxon>Vertebrata</taxon>
        <taxon>Euteleostomi</taxon>
        <taxon>Actinopterygii</taxon>
        <taxon>Neopterygii</taxon>
        <taxon>Teleostei</taxon>
        <taxon>Anguilliformes</taxon>
        <taxon>Anguillidae</taxon>
        <taxon>Anguilla</taxon>
    </lineage>
</organism>
<dbReference type="EMBL" id="GBXM01073631">
    <property type="protein sequence ID" value="JAH34946.1"/>
    <property type="molecule type" value="Transcribed_RNA"/>
</dbReference>